<dbReference type="Proteomes" id="UP000005837">
    <property type="component" value="Unassembled WGS sequence"/>
</dbReference>
<proteinExistence type="predicted"/>
<organism evidence="1 2">
    <name type="scientific">Eikenella corrodens ATCC 23834</name>
    <dbReference type="NCBI Taxonomy" id="546274"/>
    <lineage>
        <taxon>Bacteria</taxon>
        <taxon>Pseudomonadati</taxon>
        <taxon>Pseudomonadota</taxon>
        <taxon>Betaproteobacteria</taxon>
        <taxon>Neisseriales</taxon>
        <taxon>Neisseriaceae</taxon>
        <taxon>Eikenella</taxon>
    </lineage>
</organism>
<evidence type="ECO:0000313" key="2">
    <source>
        <dbReference type="Proteomes" id="UP000005837"/>
    </source>
</evidence>
<name>C0DYH1_EIKCO</name>
<comment type="caution">
    <text evidence="1">The sequence shown here is derived from an EMBL/GenBank/DDBJ whole genome shotgun (WGS) entry which is preliminary data.</text>
</comment>
<reference evidence="1 2" key="1">
    <citation type="submission" date="2009-01" db="EMBL/GenBank/DDBJ databases">
        <authorList>
            <person name="Fulton L."/>
            <person name="Clifton S."/>
            <person name="Chinwalla A.T."/>
            <person name="Mitreva M."/>
            <person name="Sodergren E."/>
            <person name="Weinstock G."/>
            <person name="Clifton S."/>
            <person name="Dooling D.J."/>
            <person name="Fulton B."/>
            <person name="Minx P."/>
            <person name="Pepin K.H."/>
            <person name="Johnson M."/>
            <person name="Bhonagiri V."/>
            <person name="Nash W.E."/>
            <person name="Mardis E.R."/>
            <person name="Wilson R.K."/>
        </authorList>
    </citation>
    <scope>NUCLEOTIDE SEQUENCE [LARGE SCALE GENOMIC DNA]</scope>
    <source>
        <strain evidence="1 2">ATCC 23834</strain>
    </source>
</reference>
<gene>
    <name evidence="1" type="ORF">EIKCOROL_02435</name>
</gene>
<dbReference type="EMBL" id="ACEA01000053">
    <property type="protein sequence ID" value="EEG22890.1"/>
    <property type="molecule type" value="Genomic_DNA"/>
</dbReference>
<accession>C0DYH1</accession>
<evidence type="ECO:0000313" key="1">
    <source>
        <dbReference type="EMBL" id="EEG22890.1"/>
    </source>
</evidence>
<dbReference type="AlphaFoldDB" id="C0DYH1"/>
<dbReference type="HOGENOM" id="CLU_3024949_0_0_4"/>
<protein>
    <submittedName>
        <fullName evidence="1">Uncharacterized protein</fullName>
    </submittedName>
</protein>
<sequence>MVNKKQSAKICLDEVQSQKADSQNYTKNAKHTLITPNKEFFPLLPLWFGGGVFNI</sequence>